<dbReference type="GeneID" id="5004774"/>
<dbReference type="HOGENOM" id="CLU_001715_0_3_1"/>
<evidence type="ECO:0000259" key="8">
    <source>
        <dbReference type="PROSITE" id="PS50052"/>
    </source>
</evidence>
<dbReference type="OrthoDB" id="6334211at2759"/>
<organism evidence="9 10">
    <name type="scientific">Ostreococcus lucimarinus (strain CCE9901)</name>
    <dbReference type="NCBI Taxonomy" id="436017"/>
    <lineage>
        <taxon>Eukaryota</taxon>
        <taxon>Viridiplantae</taxon>
        <taxon>Chlorophyta</taxon>
        <taxon>Mamiellophyceae</taxon>
        <taxon>Mamiellales</taxon>
        <taxon>Bathycoccaceae</taxon>
        <taxon>Ostreococcus</taxon>
    </lineage>
</organism>
<comment type="similarity">
    <text evidence="1">Belongs to the guanylate kinase family.</text>
</comment>
<dbReference type="RefSeq" id="XP_001420656.1">
    <property type="nucleotide sequence ID" value="XM_001420619.1"/>
</dbReference>
<dbReference type="AlphaFoldDB" id="A4S5R5"/>
<dbReference type="InterPro" id="IPR020590">
    <property type="entry name" value="Guanylate_kinase_CS"/>
</dbReference>
<dbReference type="SUPFAM" id="SSF52540">
    <property type="entry name" value="P-loop containing nucleoside triphosphate hydrolases"/>
    <property type="match status" value="1"/>
</dbReference>
<dbReference type="GO" id="GO:0004385">
    <property type="term" value="F:GMP kinase activity"/>
    <property type="evidence" value="ECO:0007669"/>
    <property type="project" value="UniProtKB-EC"/>
</dbReference>
<dbReference type="CDD" id="cd00071">
    <property type="entry name" value="GMPK"/>
    <property type="match status" value="1"/>
</dbReference>
<dbReference type="STRING" id="436017.A4S5R5"/>
<dbReference type="PROSITE" id="PS50052">
    <property type="entry name" value="GUANYLATE_KINASE_2"/>
    <property type="match status" value="1"/>
</dbReference>
<evidence type="ECO:0000313" key="10">
    <source>
        <dbReference type="Proteomes" id="UP000001568"/>
    </source>
</evidence>
<evidence type="ECO:0000256" key="5">
    <source>
        <dbReference type="ARBA" id="ARBA00022777"/>
    </source>
</evidence>
<protein>
    <recommendedName>
        <fullName evidence="2">guanylate kinase</fullName>
        <ecNumber evidence="2">2.7.4.8</ecNumber>
    </recommendedName>
</protein>
<dbReference type="HAMAP" id="MF_00328">
    <property type="entry name" value="Guanylate_kinase"/>
    <property type="match status" value="1"/>
</dbReference>
<keyword evidence="10" id="KW-1185">Reference proteome</keyword>
<feature type="domain" description="Guanylate kinase-like" evidence="8">
    <location>
        <begin position="2"/>
        <end position="184"/>
    </location>
</feature>
<gene>
    <name evidence="9" type="ORF">OSTLU_17617</name>
</gene>
<reference evidence="9 10" key="1">
    <citation type="journal article" date="2007" name="Proc. Natl. Acad. Sci. U.S.A.">
        <title>The tiny eukaryote Ostreococcus provides genomic insights into the paradox of plankton speciation.</title>
        <authorList>
            <person name="Palenik B."/>
            <person name="Grimwood J."/>
            <person name="Aerts A."/>
            <person name="Rouze P."/>
            <person name="Salamov A."/>
            <person name="Putnam N."/>
            <person name="Dupont C."/>
            <person name="Jorgensen R."/>
            <person name="Derelle E."/>
            <person name="Rombauts S."/>
            <person name="Zhou K."/>
            <person name="Otillar R."/>
            <person name="Merchant S.S."/>
            <person name="Podell S."/>
            <person name="Gaasterland T."/>
            <person name="Napoli C."/>
            <person name="Gendler K."/>
            <person name="Manuell A."/>
            <person name="Tai V."/>
            <person name="Vallon O."/>
            <person name="Piganeau G."/>
            <person name="Jancek S."/>
            <person name="Heijde M."/>
            <person name="Jabbari K."/>
            <person name="Bowler C."/>
            <person name="Lohr M."/>
            <person name="Robbens S."/>
            <person name="Werner G."/>
            <person name="Dubchak I."/>
            <person name="Pazour G.J."/>
            <person name="Ren Q."/>
            <person name="Paulsen I."/>
            <person name="Delwiche C."/>
            <person name="Schmutz J."/>
            <person name="Rokhsar D."/>
            <person name="Van de Peer Y."/>
            <person name="Moreau H."/>
            <person name="Grigoriev I.V."/>
        </authorList>
    </citation>
    <scope>NUCLEOTIDE SEQUENCE [LARGE SCALE GENOMIC DNA]</scope>
    <source>
        <strain evidence="9 10">CCE9901</strain>
    </source>
</reference>
<dbReference type="OMA" id="NFETCYK"/>
<dbReference type="EC" id="2.7.4.8" evidence="2"/>
<dbReference type="GO" id="GO:0005524">
    <property type="term" value="F:ATP binding"/>
    <property type="evidence" value="ECO:0007669"/>
    <property type="project" value="UniProtKB-KW"/>
</dbReference>
<comment type="catalytic activity">
    <reaction evidence="7">
        <text>GMP + ATP = GDP + ADP</text>
        <dbReference type="Rhea" id="RHEA:20780"/>
        <dbReference type="ChEBI" id="CHEBI:30616"/>
        <dbReference type="ChEBI" id="CHEBI:58115"/>
        <dbReference type="ChEBI" id="CHEBI:58189"/>
        <dbReference type="ChEBI" id="CHEBI:456216"/>
        <dbReference type="EC" id="2.7.4.8"/>
    </reaction>
</comment>
<keyword evidence="6" id="KW-0067">ATP-binding</keyword>
<evidence type="ECO:0000256" key="6">
    <source>
        <dbReference type="ARBA" id="ARBA00022840"/>
    </source>
</evidence>
<dbReference type="PROSITE" id="PS00856">
    <property type="entry name" value="GUANYLATE_KINASE_1"/>
    <property type="match status" value="1"/>
</dbReference>
<dbReference type="EMBL" id="CP000592">
    <property type="protein sequence ID" value="ABO98949.1"/>
    <property type="molecule type" value="Genomic_DNA"/>
</dbReference>
<sequence length="227" mass="24617">MARPLVVVGPSGVGKGTLIAMLQREFPDKFGFSVSHTTRSPRPGEVHGTHYNFVDKSTMERDIENGKFLEYAHVHQNIYGTSFAAVKTVTKSGRICLLDIDVQGAELVKKSDLNAAYVFIAPPSMEELERRLRGRGTESEDAVLKRLENARNEMAKKDVEGFFDAVIVNDDVDKAYEALKSVIAAHVETGASSASSRDAVLKYGPSAFAIACAIAIAARVFINKGGP</sequence>
<evidence type="ECO:0000313" key="9">
    <source>
        <dbReference type="EMBL" id="ABO98949.1"/>
    </source>
</evidence>
<dbReference type="GO" id="GO:0005829">
    <property type="term" value="C:cytosol"/>
    <property type="evidence" value="ECO:0007669"/>
    <property type="project" value="TreeGrafter"/>
</dbReference>
<dbReference type="Proteomes" id="UP000001568">
    <property type="component" value="Chromosome 12"/>
</dbReference>
<dbReference type="InterPro" id="IPR017665">
    <property type="entry name" value="Guanylate_kinase"/>
</dbReference>
<evidence type="ECO:0000256" key="7">
    <source>
        <dbReference type="ARBA" id="ARBA00048594"/>
    </source>
</evidence>
<dbReference type="Gramene" id="ABO98949">
    <property type="protein sequence ID" value="ABO98949"/>
    <property type="gene ID" value="OSTLU_17617"/>
</dbReference>
<dbReference type="InterPro" id="IPR008145">
    <property type="entry name" value="GK/Ca_channel_bsu"/>
</dbReference>
<evidence type="ECO:0000256" key="3">
    <source>
        <dbReference type="ARBA" id="ARBA00022679"/>
    </source>
</evidence>
<keyword evidence="3" id="KW-0808">Transferase</keyword>
<dbReference type="PANTHER" id="PTHR23117:SF13">
    <property type="entry name" value="GUANYLATE KINASE"/>
    <property type="match status" value="1"/>
</dbReference>
<dbReference type="eggNOG" id="KOG0707">
    <property type="taxonomic scope" value="Eukaryota"/>
</dbReference>
<name>A4S5R5_OSTLU</name>
<dbReference type="Gene3D" id="3.40.50.300">
    <property type="entry name" value="P-loop containing nucleotide triphosphate hydrolases"/>
    <property type="match status" value="1"/>
</dbReference>
<evidence type="ECO:0000256" key="4">
    <source>
        <dbReference type="ARBA" id="ARBA00022741"/>
    </source>
</evidence>
<dbReference type="SMART" id="SM00072">
    <property type="entry name" value="GuKc"/>
    <property type="match status" value="1"/>
</dbReference>
<keyword evidence="4" id="KW-0547">Nucleotide-binding</keyword>
<dbReference type="InterPro" id="IPR027417">
    <property type="entry name" value="P-loop_NTPase"/>
</dbReference>
<dbReference type="InterPro" id="IPR008144">
    <property type="entry name" value="Guanylate_kin-like_dom"/>
</dbReference>
<dbReference type="PANTHER" id="PTHR23117">
    <property type="entry name" value="GUANYLATE KINASE-RELATED"/>
    <property type="match status" value="1"/>
</dbReference>
<proteinExistence type="inferred from homology"/>
<dbReference type="KEGG" id="olu:OSTLU_17617"/>
<dbReference type="NCBIfam" id="TIGR03263">
    <property type="entry name" value="guanyl_kin"/>
    <property type="match status" value="1"/>
</dbReference>
<accession>A4S5R5</accession>
<dbReference type="FunFam" id="3.40.50.300:FF:000776">
    <property type="entry name" value="Guanylate kinase 2"/>
    <property type="match status" value="1"/>
</dbReference>
<keyword evidence="5" id="KW-0418">Kinase</keyword>
<evidence type="ECO:0000256" key="1">
    <source>
        <dbReference type="ARBA" id="ARBA00005790"/>
    </source>
</evidence>
<dbReference type="Pfam" id="PF00625">
    <property type="entry name" value="Guanylate_kin"/>
    <property type="match status" value="1"/>
</dbReference>
<evidence type="ECO:0000256" key="2">
    <source>
        <dbReference type="ARBA" id="ARBA00012961"/>
    </source>
</evidence>